<proteinExistence type="predicted"/>
<evidence type="ECO:0000313" key="3">
    <source>
        <dbReference type="Proteomes" id="UP000077315"/>
    </source>
</evidence>
<dbReference type="OrthoDB" id="2379842at2759"/>
<sequence length="434" mass="49652">MKDKENWVNMYVYKHAHFGNRISNSAESTHASLKHSLGTSLGKLKTVTLKVKKWYDKLVADRKHWLMVESLGEGTKIVFNKVNAARLNDIRLKVYHLTIQNATPVLPNTNNIKPITPEFNYVLELICKYFANAQSKQEQINIYQLIEKTLKQIDAQKLKNLKGPTVVEAIKGRSKNTKRKMIALEHCINTEKEKIIKKIKTEKEQKNRWKLWVQGDSNGSVPGPGGVIKKHGNMSASNNPLIRSLQDKHSPLPQQYWFGTINHPQLVADTFSRAVTFFNLLAFACLISVQFVVYQLSIPPLSYVMTSTYISEVAKQYLIAQGALYLRNHIIFTCSSGSSIDYIFEKDRGYSYRCSGLNSIGATCCKKEIKSKRLDSFFAQRHLSYDIVIQGIYYWLNRIPRMTMGEVLMPIVNLLLLKLMKANLERGNITEDIE</sequence>
<dbReference type="RefSeq" id="XP_018284216.1">
    <property type="nucleotide sequence ID" value="XM_018437496.1"/>
</dbReference>
<dbReference type="InParanoid" id="A0A167JKG6"/>
<gene>
    <name evidence="2" type="ORF">PHYBLDRAFT_175471</name>
</gene>
<name>A0A167JKG6_PHYB8</name>
<accession>A0A167JKG6</accession>
<evidence type="ECO:0000313" key="2">
    <source>
        <dbReference type="EMBL" id="OAD66176.1"/>
    </source>
</evidence>
<dbReference type="EMBL" id="KV441005">
    <property type="protein sequence ID" value="OAD66176.1"/>
    <property type="molecule type" value="Genomic_DNA"/>
</dbReference>
<keyword evidence="3" id="KW-1185">Reference proteome</keyword>
<keyword evidence="1" id="KW-0812">Transmembrane</keyword>
<organism evidence="2 3">
    <name type="scientific">Phycomyces blakesleeanus (strain ATCC 8743b / DSM 1359 / FGSC 10004 / NBRC 33097 / NRRL 1555)</name>
    <dbReference type="NCBI Taxonomy" id="763407"/>
    <lineage>
        <taxon>Eukaryota</taxon>
        <taxon>Fungi</taxon>
        <taxon>Fungi incertae sedis</taxon>
        <taxon>Mucoromycota</taxon>
        <taxon>Mucoromycotina</taxon>
        <taxon>Mucoromycetes</taxon>
        <taxon>Mucorales</taxon>
        <taxon>Phycomycetaceae</taxon>
        <taxon>Phycomyces</taxon>
    </lineage>
</organism>
<keyword evidence="1" id="KW-0472">Membrane</keyword>
<dbReference type="Proteomes" id="UP000077315">
    <property type="component" value="Unassembled WGS sequence"/>
</dbReference>
<reference evidence="3" key="1">
    <citation type="submission" date="2015-06" db="EMBL/GenBank/DDBJ databases">
        <title>Expansion of signal transduction pathways in fungi by whole-genome duplication.</title>
        <authorList>
            <consortium name="DOE Joint Genome Institute"/>
            <person name="Corrochano L.M."/>
            <person name="Kuo A."/>
            <person name="Marcet-Houben M."/>
            <person name="Polaino S."/>
            <person name="Salamov A."/>
            <person name="Villalobos J.M."/>
            <person name="Alvarez M.I."/>
            <person name="Avalos J."/>
            <person name="Benito E.P."/>
            <person name="Benoit I."/>
            <person name="Burger G."/>
            <person name="Camino L.P."/>
            <person name="Canovas D."/>
            <person name="Cerda-Olmedo E."/>
            <person name="Cheng J.-F."/>
            <person name="Dominguez A."/>
            <person name="Elias M."/>
            <person name="Eslava A.P."/>
            <person name="Glaser F."/>
            <person name="Grimwood J."/>
            <person name="Gutierrez G."/>
            <person name="Heitman J."/>
            <person name="Henrissat B."/>
            <person name="Iturriaga E.A."/>
            <person name="Lang B.F."/>
            <person name="Lavin J.L."/>
            <person name="Lee S."/>
            <person name="Li W."/>
            <person name="Lindquist E."/>
            <person name="Lopez-Garcia S."/>
            <person name="Luque E.M."/>
            <person name="Marcos A.T."/>
            <person name="Martin J."/>
            <person name="McCluskey K."/>
            <person name="Medina H.R."/>
            <person name="Miralles-Duran A."/>
            <person name="Miyazaki A."/>
            <person name="Munoz-Torres E."/>
            <person name="Oguiza J.A."/>
            <person name="Ohm R."/>
            <person name="Olmedo M."/>
            <person name="Orejas M."/>
            <person name="Ortiz-Castellanos L."/>
            <person name="Pisabarro A.G."/>
            <person name="Rodriguez-Romero J."/>
            <person name="Ruiz-Herrera J."/>
            <person name="Ruiz-Vazquez R."/>
            <person name="Sanz C."/>
            <person name="Schackwitz W."/>
            <person name="Schmutz J."/>
            <person name="Shahriari M."/>
            <person name="Shelest E."/>
            <person name="Silva-Franco F."/>
            <person name="Soanes D."/>
            <person name="Syed K."/>
            <person name="Tagua V.G."/>
            <person name="Talbot N.J."/>
            <person name="Thon M."/>
            <person name="De vries R.P."/>
            <person name="Wiebenga A."/>
            <person name="Yadav J.S."/>
            <person name="Braun E.L."/>
            <person name="Baker S."/>
            <person name="Garre V."/>
            <person name="Horwitz B."/>
            <person name="Torres-Martinez S."/>
            <person name="Idnurm A."/>
            <person name="Herrera-Estrella A."/>
            <person name="Gabaldon T."/>
            <person name="Grigoriev I.V."/>
        </authorList>
    </citation>
    <scope>NUCLEOTIDE SEQUENCE [LARGE SCALE GENOMIC DNA]</scope>
    <source>
        <strain evidence="3">NRRL 1555(-)</strain>
    </source>
</reference>
<keyword evidence="1" id="KW-1133">Transmembrane helix</keyword>
<dbReference type="VEuPathDB" id="FungiDB:PHYBLDRAFT_175471"/>
<protein>
    <submittedName>
        <fullName evidence="2">Uncharacterized protein</fullName>
    </submittedName>
</protein>
<feature type="transmembrane region" description="Helical" evidence="1">
    <location>
        <begin position="274"/>
        <end position="296"/>
    </location>
</feature>
<dbReference type="GeneID" id="28998402"/>
<dbReference type="AlphaFoldDB" id="A0A167JKG6"/>
<evidence type="ECO:0000256" key="1">
    <source>
        <dbReference type="SAM" id="Phobius"/>
    </source>
</evidence>